<dbReference type="RefSeq" id="XP_026128243.1">
    <property type="nucleotide sequence ID" value="XM_026272458.1"/>
</dbReference>
<dbReference type="InterPro" id="IPR051138">
    <property type="entry name" value="PIM_Ser/Thr_kinase"/>
</dbReference>
<keyword evidence="3" id="KW-0723">Serine/threonine-protein kinase</keyword>
<dbReference type="SMART" id="SM00220">
    <property type="entry name" value="S_TKc"/>
    <property type="match status" value="1"/>
</dbReference>
<evidence type="ECO:0000259" key="12">
    <source>
        <dbReference type="PROSITE" id="PS50011"/>
    </source>
</evidence>
<name>A0A6P6Q429_CARAU</name>
<evidence type="ECO:0000313" key="13">
    <source>
        <dbReference type="Proteomes" id="UP000515129"/>
    </source>
</evidence>
<dbReference type="InterPro" id="IPR000719">
    <property type="entry name" value="Prot_kinase_dom"/>
</dbReference>
<dbReference type="Pfam" id="PF00069">
    <property type="entry name" value="Pkinase"/>
    <property type="match status" value="1"/>
</dbReference>
<dbReference type="PANTHER" id="PTHR22984">
    <property type="entry name" value="SERINE/THREONINE-PROTEIN KINASE PIM"/>
    <property type="match status" value="1"/>
</dbReference>
<dbReference type="Gene3D" id="1.10.510.10">
    <property type="entry name" value="Transferase(Phosphotransferase) domain 1"/>
    <property type="match status" value="1"/>
</dbReference>
<evidence type="ECO:0000256" key="7">
    <source>
        <dbReference type="ARBA" id="ARBA00022840"/>
    </source>
</evidence>
<dbReference type="GO" id="GO:0043066">
    <property type="term" value="P:negative regulation of apoptotic process"/>
    <property type="evidence" value="ECO:0007669"/>
    <property type="project" value="TreeGrafter"/>
</dbReference>
<feature type="region of interest" description="Disordered" evidence="11">
    <location>
        <begin position="276"/>
        <end position="309"/>
    </location>
</feature>
<keyword evidence="6" id="KW-0418">Kinase</keyword>
<dbReference type="InterPro" id="IPR017441">
    <property type="entry name" value="Protein_kinase_ATP_BS"/>
</dbReference>
<feature type="domain" description="Protein kinase" evidence="12">
    <location>
        <begin position="391"/>
        <end position="638"/>
    </location>
</feature>
<dbReference type="InterPro" id="IPR011009">
    <property type="entry name" value="Kinase-like_dom_sf"/>
</dbReference>
<dbReference type="PROSITE" id="PS00107">
    <property type="entry name" value="PROTEIN_KINASE_ATP"/>
    <property type="match status" value="1"/>
</dbReference>
<gene>
    <name evidence="14" type="primary">LOC113108999</name>
</gene>
<comment type="catalytic activity">
    <reaction evidence="8">
        <text>L-threonyl-[protein] + ATP = O-phospho-L-threonyl-[protein] + ADP + H(+)</text>
        <dbReference type="Rhea" id="RHEA:46608"/>
        <dbReference type="Rhea" id="RHEA-COMP:11060"/>
        <dbReference type="Rhea" id="RHEA-COMP:11605"/>
        <dbReference type="ChEBI" id="CHEBI:15378"/>
        <dbReference type="ChEBI" id="CHEBI:30013"/>
        <dbReference type="ChEBI" id="CHEBI:30616"/>
        <dbReference type="ChEBI" id="CHEBI:61977"/>
        <dbReference type="ChEBI" id="CHEBI:456216"/>
        <dbReference type="EC" id="2.7.11.1"/>
    </reaction>
</comment>
<evidence type="ECO:0000256" key="5">
    <source>
        <dbReference type="ARBA" id="ARBA00022741"/>
    </source>
</evidence>
<dbReference type="PANTHER" id="PTHR22984:SF11">
    <property type="entry name" value="AURORA KINASE-RELATED"/>
    <property type="match status" value="1"/>
</dbReference>
<dbReference type="Proteomes" id="UP000515129">
    <property type="component" value="Chromosome 9"/>
</dbReference>
<feature type="region of interest" description="Disordered" evidence="11">
    <location>
        <begin position="166"/>
        <end position="208"/>
    </location>
</feature>
<dbReference type="GO" id="GO:0005524">
    <property type="term" value="F:ATP binding"/>
    <property type="evidence" value="ECO:0007669"/>
    <property type="project" value="UniProtKB-UniRule"/>
</dbReference>
<evidence type="ECO:0000256" key="6">
    <source>
        <dbReference type="ARBA" id="ARBA00022777"/>
    </source>
</evidence>
<accession>A0A6P6Q429</accession>
<comment type="similarity">
    <text evidence="1">Belongs to the protein kinase superfamily. CAMK Ser/Thr protein kinase family. PIM subfamily.</text>
</comment>
<feature type="region of interest" description="Disordered" evidence="11">
    <location>
        <begin position="1"/>
        <end position="39"/>
    </location>
</feature>
<evidence type="ECO:0000256" key="1">
    <source>
        <dbReference type="ARBA" id="ARBA00005505"/>
    </source>
</evidence>
<dbReference type="GO" id="GO:0005737">
    <property type="term" value="C:cytoplasm"/>
    <property type="evidence" value="ECO:0007669"/>
    <property type="project" value="TreeGrafter"/>
</dbReference>
<evidence type="ECO:0000256" key="3">
    <source>
        <dbReference type="ARBA" id="ARBA00022527"/>
    </source>
</evidence>
<sequence>MMSDSPQTAGGKRSSEQQASPTAAAMENRPTEKQTRKRKTKRIYAFFRRIGKTLKLCTLHCYREEILSPFPSDDPADLQPGLSGLEWALSIDPCPSGLELTVNTNPADPDGSLVSEPSSLEVISDSDQADPEPSPVPGPSSLDLKLTLDPGLSKLVSETMNVPGLYSLDVTPEPSLSSIEMKPDRDLTEPKPSSVPGPSGFEAAVGQHSTKRKKKGICAFFRRTWRAVKCAALCGQRGNKVAPDPFAIDPVAQQENSDLQPDLFSLERLTLNAEPTYLEPSPVPGPSKLNNEPMPAPHQSGYEPPVGPSSQEIMPVYGSDMCLDVPELKPIPGSSLVLTAAVDLIDPEPSSASGSCSCRRTPDTDLDNSKQKHVPVLSGFWPTAAKFSSRYDVGRKLGQGGFGSVYKGTHRFSGRKVAIKFLPKNLWNSLINVPGSTEPLLSEVVINVMVCAPPKSPYIVQMIEWFDQPHQFVIVMEYPHPCQTLLEFTMCHGCCLDESVARGLMRQAVLAAKHCIERGILHNDIKTDNMLVNTETLQLKLIDFSCSKRINMSCSEDHQQAVGSTVWSLAMVLLEIVNGDQPMSVLQKARHPLIPNFSSAPSLIMGNLKYMRFSRPKISVKVFFQGKFFTSPHLFHIE</sequence>
<dbReference type="Gene3D" id="3.30.200.20">
    <property type="entry name" value="Phosphorylase Kinase, domain 1"/>
    <property type="match status" value="1"/>
</dbReference>
<evidence type="ECO:0000256" key="11">
    <source>
        <dbReference type="SAM" id="MobiDB-lite"/>
    </source>
</evidence>
<evidence type="ECO:0000256" key="4">
    <source>
        <dbReference type="ARBA" id="ARBA00022679"/>
    </source>
</evidence>
<dbReference type="EC" id="2.7.11.1" evidence="2"/>
<keyword evidence="5 10" id="KW-0547">Nucleotide-binding</keyword>
<dbReference type="GeneID" id="113108999"/>
<keyword evidence="4" id="KW-0808">Transferase</keyword>
<reference evidence="14" key="1">
    <citation type="submission" date="2025-08" db="UniProtKB">
        <authorList>
            <consortium name="RefSeq"/>
        </authorList>
    </citation>
    <scope>IDENTIFICATION</scope>
    <source>
        <strain evidence="14">Wakin</strain>
        <tissue evidence="14">Muscle</tissue>
    </source>
</reference>
<organism evidence="13 14">
    <name type="scientific">Carassius auratus</name>
    <name type="common">Goldfish</name>
    <dbReference type="NCBI Taxonomy" id="7957"/>
    <lineage>
        <taxon>Eukaryota</taxon>
        <taxon>Metazoa</taxon>
        <taxon>Chordata</taxon>
        <taxon>Craniata</taxon>
        <taxon>Vertebrata</taxon>
        <taxon>Euteleostomi</taxon>
        <taxon>Actinopterygii</taxon>
        <taxon>Neopterygii</taxon>
        <taxon>Teleostei</taxon>
        <taxon>Ostariophysi</taxon>
        <taxon>Cypriniformes</taxon>
        <taxon>Cyprinidae</taxon>
        <taxon>Cyprininae</taxon>
        <taxon>Carassius</taxon>
    </lineage>
</organism>
<feature type="binding site" evidence="10">
    <location>
        <position position="420"/>
    </location>
    <ligand>
        <name>ATP</name>
        <dbReference type="ChEBI" id="CHEBI:30616"/>
    </ligand>
</feature>
<comment type="catalytic activity">
    <reaction evidence="9">
        <text>L-seryl-[protein] + ATP = O-phospho-L-seryl-[protein] + ADP + H(+)</text>
        <dbReference type="Rhea" id="RHEA:17989"/>
        <dbReference type="Rhea" id="RHEA-COMP:9863"/>
        <dbReference type="Rhea" id="RHEA-COMP:11604"/>
        <dbReference type="ChEBI" id="CHEBI:15378"/>
        <dbReference type="ChEBI" id="CHEBI:29999"/>
        <dbReference type="ChEBI" id="CHEBI:30616"/>
        <dbReference type="ChEBI" id="CHEBI:83421"/>
        <dbReference type="ChEBI" id="CHEBI:456216"/>
        <dbReference type="EC" id="2.7.11.1"/>
    </reaction>
</comment>
<evidence type="ECO:0000256" key="2">
    <source>
        <dbReference type="ARBA" id="ARBA00012513"/>
    </source>
</evidence>
<dbReference type="GO" id="GO:0007346">
    <property type="term" value="P:regulation of mitotic cell cycle"/>
    <property type="evidence" value="ECO:0007669"/>
    <property type="project" value="TreeGrafter"/>
</dbReference>
<feature type="compositionally biased region" description="Basic and acidic residues" evidence="11">
    <location>
        <begin position="360"/>
        <end position="370"/>
    </location>
</feature>
<feature type="region of interest" description="Disordered" evidence="11">
    <location>
        <begin position="349"/>
        <end position="370"/>
    </location>
</feature>
<proteinExistence type="inferred from homology"/>
<protein>
    <recommendedName>
        <fullName evidence="2">non-specific serine/threonine protein kinase</fullName>
        <ecNumber evidence="2">2.7.11.1</ecNumber>
    </recommendedName>
</protein>
<dbReference type="PROSITE" id="PS00108">
    <property type="entry name" value="PROTEIN_KINASE_ST"/>
    <property type="match status" value="1"/>
</dbReference>
<evidence type="ECO:0000313" key="14">
    <source>
        <dbReference type="RefSeq" id="XP_026128243.1"/>
    </source>
</evidence>
<dbReference type="InterPro" id="IPR008271">
    <property type="entry name" value="Ser/Thr_kinase_AS"/>
</dbReference>
<evidence type="ECO:0000256" key="8">
    <source>
        <dbReference type="ARBA" id="ARBA00047899"/>
    </source>
</evidence>
<dbReference type="AlphaFoldDB" id="A0A6P6Q429"/>
<dbReference type="GO" id="GO:0004674">
    <property type="term" value="F:protein serine/threonine kinase activity"/>
    <property type="evidence" value="ECO:0007669"/>
    <property type="project" value="UniProtKB-KW"/>
</dbReference>
<keyword evidence="7 10" id="KW-0067">ATP-binding</keyword>
<evidence type="ECO:0000256" key="9">
    <source>
        <dbReference type="ARBA" id="ARBA00048679"/>
    </source>
</evidence>
<dbReference type="SUPFAM" id="SSF56112">
    <property type="entry name" value="Protein kinase-like (PK-like)"/>
    <property type="match status" value="1"/>
</dbReference>
<keyword evidence="13" id="KW-1185">Reference proteome</keyword>
<feature type="region of interest" description="Disordered" evidence="11">
    <location>
        <begin position="103"/>
        <end position="142"/>
    </location>
</feature>
<evidence type="ECO:0000256" key="10">
    <source>
        <dbReference type="PROSITE-ProRule" id="PRU10141"/>
    </source>
</evidence>
<dbReference type="PROSITE" id="PS50011">
    <property type="entry name" value="PROTEIN_KINASE_DOM"/>
    <property type="match status" value="1"/>
</dbReference>